<keyword evidence="1 12" id="KW-0806">Transcription termination</keyword>
<dbReference type="CDD" id="cd16295">
    <property type="entry name" value="TTHA0252-CPSF-like_MBL-fold"/>
    <property type="match status" value="1"/>
</dbReference>
<dbReference type="STRING" id="666510.ASAC_0317"/>
<keyword evidence="4 12" id="KW-0255">Endonuclease</keyword>
<dbReference type="Proteomes" id="UP000000346">
    <property type="component" value="Chromosome"/>
</dbReference>
<reference evidence="15 16" key="1">
    <citation type="journal article" date="2010" name="Appl. Environ. Microbiol.">
        <title>The genome sequence of the crenarchaeon Acidilobus saccharovorans supports a new order, Acidilobales, and suggests an important ecological role in terrestrial acidic hot springs.</title>
        <authorList>
            <person name="Mardanov A.V."/>
            <person name="Svetlitchnyi V.A."/>
            <person name="Beletsky A.V."/>
            <person name="Prokofeva M.I."/>
            <person name="Bonch-Osmolovskaya E.A."/>
            <person name="Ravin N.V."/>
            <person name="Skryabin K.G."/>
        </authorList>
    </citation>
    <scope>NUCLEOTIDE SEQUENCE [LARGE SCALE GENOMIC DNA]</scope>
    <source>
        <strain evidence="16">DSM 16705 / JCM 18335 / VKM B-2471 / 345-15</strain>
    </source>
</reference>
<dbReference type="InterPro" id="IPR036866">
    <property type="entry name" value="RibonucZ/Hydroxyglut_hydro"/>
</dbReference>
<feature type="binding site" evidence="12">
    <location>
        <position position="256"/>
    </location>
    <ligand>
        <name>Zn(2+)</name>
        <dbReference type="ChEBI" id="CHEBI:29105"/>
        <label>1</label>
    </ligand>
</feature>
<dbReference type="SMART" id="SM01027">
    <property type="entry name" value="Beta-Casp"/>
    <property type="match status" value="1"/>
</dbReference>
<feature type="binding site" evidence="12">
    <location>
        <position position="261"/>
    </location>
    <ligand>
        <name>Zn(2+)</name>
        <dbReference type="ChEBI" id="CHEBI:29105"/>
        <label>2</label>
    </ligand>
</feature>
<evidence type="ECO:0000256" key="3">
    <source>
        <dbReference type="ARBA" id="ARBA00022723"/>
    </source>
</evidence>
<dbReference type="InterPro" id="IPR001279">
    <property type="entry name" value="Metallo-B-lactamas"/>
</dbReference>
<sequence>MESQSQPGEERRLISGLELRRRIVEEIYKNLGSAEIAKIEFEGPEIAIYVKNPKWMLEGEEKVKELAKLLRKRIVVRSDPKARATREATIKYILENAPQDVTIDPSDIQFDEVLGEVRVLTDKPGKLIGKGKTFRNQVLAATGWRLEVQRKPPLVSKTLASLNTLYLMASGERRHALREIGERIYRDMISGPRYVRITGLGSFGEVGRSCILIDTSESKILLDVGFAQSGFGPDAYPMFDAPELRLDELDAVVISHAHMDHVGLAPMLYKYGYRGPIYMTPATRDIATLMLQDFINLYIREGKEPPYTQKDLITMLNHTITVNYDVVTDLSPDAKLTFSDAGHILGSALVHIHIGQGLYNILYTGDLKYYSVRDNKALRLQPPANTEFHRIETLIMESTYGATETPTREEAEQQLMDLINRTYKRGGKVLLPVMAVGRSQDMMVLLNKAMQEKKIPEMPIYIDGLIYEVTAIYTAYPELLSKEIRDQILNEGANPFIGPQMVFVNDQSKRDEAIYSQGPAIIISTSGMMTGGPILEYFKALAGDQKNSLVFVSYQAAGTLGRRIVEGEREVQLEDENRLKTYKVNLEVARIEGFSGHANRSELLAFLRRLAPKPRTIILNHGEPAGLSALASTIKGRWDKLGFDASPEVVVPENLETIRVYPRSSKLHNALLYS</sequence>
<evidence type="ECO:0000256" key="9">
    <source>
        <dbReference type="ARBA" id="ARBA00023015"/>
    </source>
</evidence>
<proteinExistence type="inferred from homology"/>
<feature type="binding site" evidence="12">
    <location>
        <position position="258"/>
    </location>
    <ligand>
        <name>Zn(2+)</name>
        <dbReference type="ChEBI" id="CHEBI:29105"/>
        <label>1</label>
    </ligand>
</feature>
<evidence type="ECO:0000313" key="16">
    <source>
        <dbReference type="Proteomes" id="UP000000346"/>
    </source>
</evidence>
<dbReference type="InterPro" id="IPR050698">
    <property type="entry name" value="MBL"/>
</dbReference>
<dbReference type="Gene3D" id="3.30.300.20">
    <property type="match status" value="1"/>
</dbReference>
<dbReference type="FunCoup" id="D9Q086">
    <property type="interactions" value="139"/>
</dbReference>
<keyword evidence="3 12" id="KW-0479">Metal-binding</keyword>
<keyword evidence="9 12" id="KW-0805">Transcription regulation</keyword>
<feature type="domain" description="Metallo-beta-lactamase" evidence="13">
    <location>
        <begin position="207"/>
        <end position="423"/>
    </location>
</feature>
<feature type="binding site" evidence="12">
    <location>
        <position position="343"/>
    </location>
    <ligand>
        <name>Zn(2+)</name>
        <dbReference type="ChEBI" id="CHEBI:29105"/>
        <label>1</label>
    </ligand>
</feature>
<keyword evidence="7 12" id="KW-0269">Exonuclease</keyword>
<dbReference type="RefSeq" id="WP_013266236.1">
    <property type="nucleotide sequence ID" value="NC_014374.1"/>
</dbReference>
<dbReference type="Pfam" id="PF10996">
    <property type="entry name" value="Beta-Casp"/>
    <property type="match status" value="1"/>
</dbReference>
<comment type="cofactor">
    <cofactor evidence="12">
        <name>Zn(2+)</name>
        <dbReference type="ChEBI" id="CHEBI:29105"/>
    </cofactor>
    <text evidence="12">Binds 2 Zn(2+) ions, which are required for nuclease activity.</text>
</comment>
<feature type="binding site" evidence="12">
    <location>
        <position position="260"/>
    </location>
    <ligand>
        <name>Zn(2+)</name>
        <dbReference type="ChEBI" id="CHEBI:29105"/>
        <label>2</label>
    </ligand>
</feature>
<protein>
    <recommendedName>
        <fullName evidence="12">Transcription termination factor FttA</fullName>
        <ecNumber evidence="12">3.1.-.-</ecNumber>
    </recommendedName>
</protein>
<evidence type="ECO:0000259" key="14">
    <source>
        <dbReference type="SMART" id="SM01027"/>
    </source>
</evidence>
<evidence type="ECO:0000256" key="5">
    <source>
        <dbReference type="ARBA" id="ARBA00022801"/>
    </source>
</evidence>
<feature type="binding site" evidence="12">
    <location>
        <position position="366"/>
    </location>
    <ligand>
        <name>Zn(2+)</name>
        <dbReference type="ChEBI" id="CHEBI:29105"/>
        <label>2</label>
    </ligand>
</feature>
<dbReference type="Gene3D" id="3.40.50.10890">
    <property type="match status" value="1"/>
</dbReference>
<dbReference type="GO" id="GO:0003677">
    <property type="term" value="F:DNA binding"/>
    <property type="evidence" value="ECO:0007669"/>
    <property type="project" value="UniProtKB-KW"/>
</dbReference>
<evidence type="ECO:0000256" key="10">
    <source>
        <dbReference type="ARBA" id="ARBA00023125"/>
    </source>
</evidence>
<comment type="similarity">
    <text evidence="12">Belongs to the metallo-beta-lactamase superfamily. RNA-metabolizing metallo-beta-lactamase-like family. FttA subfamily.</text>
</comment>
<dbReference type="InParanoid" id="D9Q086"/>
<dbReference type="Gene3D" id="3.30.300.230">
    <property type="match status" value="1"/>
</dbReference>
<feature type="binding site" evidence="12">
    <location>
        <position position="366"/>
    </location>
    <ligand>
        <name>Zn(2+)</name>
        <dbReference type="ChEBI" id="CHEBI:29105"/>
        <label>1</label>
    </ligand>
</feature>
<evidence type="ECO:0000259" key="13">
    <source>
        <dbReference type="SMART" id="SM00849"/>
    </source>
</evidence>
<dbReference type="SMART" id="SM00849">
    <property type="entry name" value="Lactamase_B"/>
    <property type="match status" value="1"/>
</dbReference>
<dbReference type="GO" id="GO:0004532">
    <property type="term" value="F:RNA exonuclease activity"/>
    <property type="evidence" value="ECO:0007669"/>
    <property type="project" value="UniProtKB-UniRule"/>
</dbReference>
<keyword evidence="8 12" id="KW-0694">RNA-binding</keyword>
<dbReference type="PANTHER" id="PTHR11203:SF51">
    <property type="entry name" value="CLEAVAGE AND POLYADENYLATION SPECIFICITY FACTOR"/>
    <property type="match status" value="1"/>
</dbReference>
<dbReference type="eggNOG" id="arCOG00543">
    <property type="taxonomic scope" value="Archaea"/>
</dbReference>
<feature type="domain" description="Beta-Casp" evidence="14">
    <location>
        <begin position="439"/>
        <end position="564"/>
    </location>
</feature>
<dbReference type="EC" id="3.1.-.-" evidence="12"/>
<dbReference type="Pfam" id="PF00753">
    <property type="entry name" value="Lactamase_B"/>
    <property type="match status" value="1"/>
</dbReference>
<dbReference type="InterPro" id="IPR022712">
    <property type="entry name" value="Beta_Casp"/>
</dbReference>
<dbReference type="Pfam" id="PF17214">
    <property type="entry name" value="KH_TffA"/>
    <property type="match status" value="1"/>
</dbReference>
<dbReference type="GO" id="GO:0003723">
    <property type="term" value="F:RNA binding"/>
    <property type="evidence" value="ECO:0007669"/>
    <property type="project" value="UniProtKB-UniRule"/>
</dbReference>
<name>D9Q086_ACIS3</name>
<dbReference type="Pfam" id="PF07521">
    <property type="entry name" value="RMMBL"/>
    <property type="match status" value="1"/>
</dbReference>
<gene>
    <name evidence="12" type="primary">fttA</name>
    <name evidence="15" type="ordered locus">ASAC_0317</name>
</gene>
<evidence type="ECO:0000256" key="8">
    <source>
        <dbReference type="ARBA" id="ARBA00022884"/>
    </source>
</evidence>
<evidence type="ECO:0000256" key="1">
    <source>
        <dbReference type="ARBA" id="ARBA00022472"/>
    </source>
</evidence>
<evidence type="ECO:0000256" key="2">
    <source>
        <dbReference type="ARBA" id="ARBA00022722"/>
    </source>
</evidence>
<feature type="binding site" evidence="12">
    <location>
        <position position="621"/>
    </location>
    <ligand>
        <name>Zn(2+)</name>
        <dbReference type="ChEBI" id="CHEBI:29105"/>
        <label>2</label>
    </ligand>
</feature>
<dbReference type="CDD" id="cd22532">
    <property type="entry name" value="KH-II_CPSF_arch_rpt1"/>
    <property type="match status" value="1"/>
</dbReference>
<keyword evidence="2 12" id="KW-0540">Nuclease</keyword>
<accession>D9Q086</accession>
<dbReference type="NCBIfam" id="TIGR03675">
    <property type="entry name" value="arCOG00543"/>
    <property type="match status" value="1"/>
</dbReference>
<dbReference type="InterPro" id="IPR015946">
    <property type="entry name" value="KH_dom-like_a/b"/>
</dbReference>
<dbReference type="SUPFAM" id="SSF56281">
    <property type="entry name" value="Metallo-hydrolase/oxidoreductase"/>
    <property type="match status" value="1"/>
</dbReference>
<dbReference type="InterPro" id="IPR033769">
    <property type="entry name" value="TffA_KH"/>
</dbReference>
<keyword evidence="6 12" id="KW-0862">Zinc</keyword>
<evidence type="ECO:0000256" key="12">
    <source>
        <dbReference type="HAMAP-Rule" id="MF_00870"/>
    </source>
</evidence>
<comment type="function">
    <text evidence="12">Terminates transcription on the whole genome. Termination is linked to FttA-mediated RNA cleavage and does not require NTP hydrolysis. Cleaves endonucleolytically at the RNA exit channel of RNA polymerase (RNAP); the 5'-3' exonuclease activity of this protein degrades the nascent RNA released from RNAP.</text>
</comment>
<dbReference type="InterPro" id="IPR011108">
    <property type="entry name" value="RMMBL"/>
</dbReference>
<dbReference type="GeneID" id="9498540"/>
<evidence type="ECO:0000313" key="15">
    <source>
        <dbReference type="EMBL" id="ADL18724.1"/>
    </source>
</evidence>
<keyword evidence="10 12" id="KW-0238">DNA-binding</keyword>
<dbReference type="AlphaFoldDB" id="D9Q086"/>
<comment type="subunit">
    <text evidence="12">Homodimer. Interacts with RNA polymerase (RNAP), interacts with the Spt4-Spt5 complex.</text>
</comment>
<organism evidence="15 16">
    <name type="scientific">Acidilobus saccharovorans (strain DSM 16705 / JCM 18335 / VKM B-2471 / 345-15)</name>
    <dbReference type="NCBI Taxonomy" id="666510"/>
    <lineage>
        <taxon>Archaea</taxon>
        <taxon>Thermoproteota</taxon>
        <taxon>Thermoprotei</taxon>
        <taxon>Acidilobales</taxon>
        <taxon>Acidilobaceae</taxon>
        <taxon>Acidilobus</taxon>
    </lineage>
</organism>
<dbReference type="Gene3D" id="3.60.15.10">
    <property type="entry name" value="Ribonuclease Z/Hydroxyacylglutathione hydrolase-like"/>
    <property type="match status" value="1"/>
</dbReference>
<dbReference type="GO" id="GO:0004521">
    <property type="term" value="F:RNA endonuclease activity"/>
    <property type="evidence" value="ECO:0007669"/>
    <property type="project" value="UniProtKB-UniRule"/>
</dbReference>
<dbReference type="GO" id="GO:0006353">
    <property type="term" value="P:DNA-templated transcription termination"/>
    <property type="evidence" value="ECO:0007669"/>
    <property type="project" value="UniProtKB-UniRule"/>
</dbReference>
<comment type="caution">
    <text evidence="12">Lacks conserved residue(s) required for the propagation of feature annotation.</text>
</comment>
<dbReference type="HOGENOM" id="CLU_009673_5_1_2"/>
<dbReference type="HAMAP" id="MF_00870">
    <property type="entry name" value="FttA"/>
    <property type="match status" value="1"/>
</dbReference>
<dbReference type="KEGG" id="asc:ASAC_0317"/>
<evidence type="ECO:0000256" key="6">
    <source>
        <dbReference type="ARBA" id="ARBA00022833"/>
    </source>
</evidence>
<dbReference type="EMBL" id="CP001742">
    <property type="protein sequence ID" value="ADL18724.1"/>
    <property type="molecule type" value="Genomic_DNA"/>
</dbReference>
<keyword evidence="16" id="KW-1185">Reference proteome</keyword>
<keyword evidence="11" id="KW-0804">Transcription</keyword>
<evidence type="ECO:0000256" key="7">
    <source>
        <dbReference type="ARBA" id="ARBA00022839"/>
    </source>
</evidence>
<keyword evidence="5 12" id="KW-0378">Hydrolase</keyword>
<evidence type="ECO:0000256" key="4">
    <source>
        <dbReference type="ARBA" id="ARBA00022759"/>
    </source>
</evidence>
<evidence type="ECO:0000256" key="11">
    <source>
        <dbReference type="ARBA" id="ARBA00023163"/>
    </source>
</evidence>
<dbReference type="GO" id="GO:0008270">
    <property type="term" value="F:zinc ion binding"/>
    <property type="evidence" value="ECO:0007669"/>
    <property type="project" value="UniProtKB-UniRule"/>
</dbReference>
<dbReference type="PANTHER" id="PTHR11203">
    <property type="entry name" value="CLEAVAGE AND POLYADENYLATION SPECIFICITY FACTOR FAMILY MEMBER"/>
    <property type="match status" value="1"/>
</dbReference>
<dbReference type="InterPro" id="IPR019975">
    <property type="entry name" value="aCPSF1"/>
</dbReference>